<feature type="region of interest" description="Disordered" evidence="1">
    <location>
        <begin position="1"/>
        <end position="23"/>
    </location>
</feature>
<dbReference type="RefSeq" id="XP_033649621.1">
    <property type="nucleotide sequence ID" value="XM_033800004.1"/>
</dbReference>
<feature type="region of interest" description="Disordered" evidence="1">
    <location>
        <begin position="228"/>
        <end position="248"/>
    </location>
</feature>
<dbReference type="GeneID" id="54553179"/>
<sequence length="538" mass="58685">MGLKFRFSSKARRSSPQTAGSGREYTSFYMQTSPERSVEDLLGMYGEFMLEHSTLGNFLMDEDDDDDYNPATGSSGHLPAVDAEFSDVDLESPQSVNGWAYNLLRGYEDIYPMTPTADPVASFTNDVQSLGFDVMPRNLDVMFDAEDPDLGASEQTHGDPGAAFAVAPALVAAQPERIGAEDEVDCSEPTCISLPGRPTEVTVARENDTSAVEHFSGVSMEQASREHESHTHVHADSGSGTSQEIQSPTSQVYFRPLSKDQCVNAQDVQWWDPATRDLLIEIYEGASSIRTVPLSTAPNPGLTVDTGVQNPFLGMSALLWRRVLRDAVALARQNEYNESSFFGQMVEADVSYASLTRLIAGQKDAPDALDRAEEGEDKFQNFGDSNVDLENLPSEYLLALLHPIILVEDHHPHISTRRNLLASMTTYCRLIAHPTHQVDEGFLWVDAPSMSLQRARSPISSTVFSTVSRVDRFVHSTTSWMVVICAVNALQGVVPDSRALSDSSGATDVQGLYDNSAHESNCISGAGSTDLILLSLIA</sequence>
<organism evidence="2 3">
    <name type="scientific">Westerdykella ornata</name>
    <dbReference type="NCBI Taxonomy" id="318751"/>
    <lineage>
        <taxon>Eukaryota</taxon>
        <taxon>Fungi</taxon>
        <taxon>Dikarya</taxon>
        <taxon>Ascomycota</taxon>
        <taxon>Pezizomycotina</taxon>
        <taxon>Dothideomycetes</taxon>
        <taxon>Pleosporomycetidae</taxon>
        <taxon>Pleosporales</taxon>
        <taxon>Sporormiaceae</taxon>
        <taxon>Westerdykella</taxon>
    </lineage>
</organism>
<reference evidence="2" key="1">
    <citation type="journal article" date="2020" name="Stud. Mycol.">
        <title>101 Dothideomycetes genomes: a test case for predicting lifestyles and emergence of pathogens.</title>
        <authorList>
            <person name="Haridas S."/>
            <person name="Albert R."/>
            <person name="Binder M."/>
            <person name="Bloem J."/>
            <person name="Labutti K."/>
            <person name="Salamov A."/>
            <person name="Andreopoulos B."/>
            <person name="Baker S."/>
            <person name="Barry K."/>
            <person name="Bills G."/>
            <person name="Bluhm B."/>
            <person name="Cannon C."/>
            <person name="Castanera R."/>
            <person name="Culley D."/>
            <person name="Daum C."/>
            <person name="Ezra D."/>
            <person name="Gonzalez J."/>
            <person name="Henrissat B."/>
            <person name="Kuo A."/>
            <person name="Liang C."/>
            <person name="Lipzen A."/>
            <person name="Lutzoni F."/>
            <person name="Magnuson J."/>
            <person name="Mondo S."/>
            <person name="Nolan M."/>
            <person name="Ohm R."/>
            <person name="Pangilinan J."/>
            <person name="Park H.-J."/>
            <person name="Ramirez L."/>
            <person name="Alfaro M."/>
            <person name="Sun H."/>
            <person name="Tritt A."/>
            <person name="Yoshinaga Y."/>
            <person name="Zwiers L.-H."/>
            <person name="Turgeon B."/>
            <person name="Goodwin S."/>
            <person name="Spatafora J."/>
            <person name="Crous P."/>
            <person name="Grigoriev I."/>
        </authorList>
    </citation>
    <scope>NUCLEOTIDE SEQUENCE</scope>
    <source>
        <strain evidence="2">CBS 379.55</strain>
    </source>
</reference>
<feature type="compositionally biased region" description="Polar residues" evidence="1">
    <location>
        <begin position="238"/>
        <end position="248"/>
    </location>
</feature>
<keyword evidence="3" id="KW-1185">Reference proteome</keyword>
<gene>
    <name evidence="2" type="ORF">EI97DRAFT_446074</name>
</gene>
<evidence type="ECO:0000256" key="1">
    <source>
        <dbReference type="SAM" id="MobiDB-lite"/>
    </source>
</evidence>
<name>A0A6A6J6P8_WESOR</name>
<evidence type="ECO:0000313" key="3">
    <source>
        <dbReference type="Proteomes" id="UP000800097"/>
    </source>
</evidence>
<protein>
    <submittedName>
        <fullName evidence="2">Uncharacterized protein</fullName>
    </submittedName>
</protein>
<dbReference type="EMBL" id="ML986527">
    <property type="protein sequence ID" value="KAF2272082.1"/>
    <property type="molecule type" value="Genomic_DNA"/>
</dbReference>
<evidence type="ECO:0000313" key="2">
    <source>
        <dbReference type="EMBL" id="KAF2272082.1"/>
    </source>
</evidence>
<dbReference type="AlphaFoldDB" id="A0A6A6J6P8"/>
<dbReference type="Proteomes" id="UP000800097">
    <property type="component" value="Unassembled WGS sequence"/>
</dbReference>
<proteinExistence type="predicted"/>
<accession>A0A6A6J6P8</accession>